<organism evidence="2 3">
    <name type="scientific">Rosa chinensis</name>
    <name type="common">China rose</name>
    <dbReference type="NCBI Taxonomy" id="74649"/>
    <lineage>
        <taxon>Eukaryota</taxon>
        <taxon>Viridiplantae</taxon>
        <taxon>Streptophyta</taxon>
        <taxon>Embryophyta</taxon>
        <taxon>Tracheophyta</taxon>
        <taxon>Spermatophyta</taxon>
        <taxon>Magnoliopsida</taxon>
        <taxon>eudicotyledons</taxon>
        <taxon>Gunneridae</taxon>
        <taxon>Pentapetalae</taxon>
        <taxon>rosids</taxon>
        <taxon>fabids</taxon>
        <taxon>Rosales</taxon>
        <taxon>Rosaceae</taxon>
        <taxon>Rosoideae</taxon>
        <taxon>Rosoideae incertae sedis</taxon>
        <taxon>Rosa</taxon>
    </lineage>
</organism>
<dbReference type="AlphaFoldDB" id="A0A2P6RCL0"/>
<keyword evidence="3" id="KW-1185">Reference proteome</keyword>
<dbReference type="GO" id="GO:0007346">
    <property type="term" value="P:regulation of mitotic cell cycle"/>
    <property type="evidence" value="ECO:0007669"/>
    <property type="project" value="TreeGrafter"/>
</dbReference>
<dbReference type="Proteomes" id="UP000238479">
    <property type="component" value="Chromosome 3"/>
</dbReference>
<dbReference type="PANTHER" id="PTHR14894:SF0">
    <property type="entry name" value="CDK5 REGULATORY SUBUNIT-ASSOCIATED PROTEIN 3"/>
    <property type="match status" value="1"/>
</dbReference>
<dbReference type="EMBL" id="PDCK01000041">
    <property type="protein sequence ID" value="PRQ44168.1"/>
    <property type="molecule type" value="Genomic_DNA"/>
</dbReference>
<reference evidence="2 3" key="1">
    <citation type="journal article" date="2018" name="Nat. Genet.">
        <title>The Rosa genome provides new insights in the design of modern roses.</title>
        <authorList>
            <person name="Bendahmane M."/>
        </authorList>
    </citation>
    <scope>NUCLEOTIDE SEQUENCE [LARGE SCALE GENOMIC DNA]</scope>
    <source>
        <strain evidence="3">cv. Old Blush</strain>
    </source>
</reference>
<comment type="caution">
    <text evidence="2">The sequence shown here is derived from an EMBL/GenBank/DDBJ whole genome shotgun (WGS) entry which is preliminary data.</text>
</comment>
<dbReference type="Gramene" id="PRQ44168">
    <property type="protein sequence ID" value="PRQ44168"/>
    <property type="gene ID" value="RchiOBHm_Chr3g0476251"/>
</dbReference>
<dbReference type="GO" id="GO:0012505">
    <property type="term" value="C:endomembrane system"/>
    <property type="evidence" value="ECO:0007669"/>
    <property type="project" value="TreeGrafter"/>
</dbReference>
<accession>A0A2P6RCL0</accession>
<comment type="similarity">
    <text evidence="1">Belongs to the CDK5RAP3 family.</text>
</comment>
<name>A0A2P6RCL0_ROSCH</name>
<dbReference type="PANTHER" id="PTHR14894">
    <property type="entry name" value="CDK5 REGULATORY SUBUNIT-ASSOCIATED PROTEIN 3"/>
    <property type="match status" value="1"/>
</dbReference>
<dbReference type="InterPro" id="IPR008491">
    <property type="entry name" value="CDK5RAP3"/>
</dbReference>
<dbReference type="STRING" id="74649.A0A2P6RCL0"/>
<protein>
    <submittedName>
        <fullName evidence="2">Uncharacterized protein</fullName>
    </submittedName>
</protein>
<gene>
    <name evidence="2" type="ORF">RchiOBHm_Chr3g0476251</name>
</gene>
<evidence type="ECO:0000313" key="3">
    <source>
        <dbReference type="Proteomes" id="UP000238479"/>
    </source>
</evidence>
<evidence type="ECO:0000313" key="2">
    <source>
        <dbReference type="EMBL" id="PRQ44168.1"/>
    </source>
</evidence>
<proteinExistence type="inferred from homology"/>
<dbReference type="Pfam" id="PF05600">
    <property type="entry name" value="CDK5RAP3"/>
    <property type="match status" value="1"/>
</dbReference>
<sequence length="178" mass="20304">MRYMTVCCMITGFKAFLNQRLVVLKNEETLSLQHQVIQAVDPFVLQQYVYDAIETVLSDVCLAISMLKKRGNAGLDHDSQLQKHHEVKLKEGLKGLATKRMELHNSLSSSWPKQEAALAKTCELKKLCESTLSSMFDGRPVHEEINARLNSGVAAYENVCLWREAYNMSVYFESLRFN</sequence>
<evidence type="ECO:0000256" key="1">
    <source>
        <dbReference type="ARBA" id="ARBA00007478"/>
    </source>
</evidence>